<gene>
    <name evidence="1" type="ORF">CHS0354_017420</name>
</gene>
<reference evidence="1" key="2">
    <citation type="journal article" date="2021" name="Genome Biol. Evol.">
        <title>Developing a high-quality reference genome for a parasitic bivalve with doubly uniparental inheritance (Bivalvia: Unionida).</title>
        <authorList>
            <person name="Smith C.H."/>
        </authorList>
    </citation>
    <scope>NUCLEOTIDE SEQUENCE</scope>
    <source>
        <strain evidence="1">CHS0354</strain>
        <tissue evidence="1">Mantle</tissue>
    </source>
</reference>
<evidence type="ECO:0000313" key="2">
    <source>
        <dbReference type="Proteomes" id="UP001195483"/>
    </source>
</evidence>
<reference evidence="1" key="1">
    <citation type="journal article" date="2021" name="Genome Biol. Evol.">
        <title>A High-Quality Reference Genome for a Parasitic Bivalve with Doubly Uniparental Inheritance (Bivalvia: Unionida).</title>
        <authorList>
            <person name="Smith C.H."/>
        </authorList>
    </citation>
    <scope>NUCLEOTIDE SEQUENCE</scope>
    <source>
        <strain evidence="1">CHS0354</strain>
    </source>
</reference>
<proteinExistence type="predicted"/>
<dbReference type="AlphaFoldDB" id="A0AAE0TB36"/>
<comment type="caution">
    <text evidence="1">The sequence shown here is derived from an EMBL/GenBank/DDBJ whole genome shotgun (WGS) entry which is preliminary data.</text>
</comment>
<protein>
    <submittedName>
        <fullName evidence="1">Uncharacterized protein</fullName>
    </submittedName>
</protein>
<keyword evidence="2" id="KW-1185">Reference proteome</keyword>
<name>A0AAE0TB36_9BIVA</name>
<reference evidence="1" key="3">
    <citation type="submission" date="2023-05" db="EMBL/GenBank/DDBJ databases">
        <authorList>
            <person name="Smith C.H."/>
        </authorList>
    </citation>
    <scope>NUCLEOTIDE SEQUENCE</scope>
    <source>
        <strain evidence="1">CHS0354</strain>
        <tissue evidence="1">Mantle</tissue>
    </source>
</reference>
<accession>A0AAE0TB36</accession>
<dbReference type="Proteomes" id="UP001195483">
    <property type="component" value="Unassembled WGS sequence"/>
</dbReference>
<organism evidence="1 2">
    <name type="scientific">Potamilus streckersoni</name>
    <dbReference type="NCBI Taxonomy" id="2493646"/>
    <lineage>
        <taxon>Eukaryota</taxon>
        <taxon>Metazoa</taxon>
        <taxon>Spiralia</taxon>
        <taxon>Lophotrochozoa</taxon>
        <taxon>Mollusca</taxon>
        <taxon>Bivalvia</taxon>
        <taxon>Autobranchia</taxon>
        <taxon>Heteroconchia</taxon>
        <taxon>Palaeoheterodonta</taxon>
        <taxon>Unionida</taxon>
        <taxon>Unionoidea</taxon>
        <taxon>Unionidae</taxon>
        <taxon>Ambleminae</taxon>
        <taxon>Lampsilini</taxon>
        <taxon>Potamilus</taxon>
    </lineage>
</organism>
<evidence type="ECO:0000313" key="1">
    <source>
        <dbReference type="EMBL" id="KAK3606753.1"/>
    </source>
</evidence>
<feature type="non-terminal residue" evidence="1">
    <location>
        <position position="1"/>
    </location>
</feature>
<sequence>VVAKSNAYAARVSQDVSRILQKKRAIGQIKLTATFLSRPFIRPARKTLCFFRLILAAIIWPRKTYR</sequence>
<dbReference type="EMBL" id="JAEAOA010001075">
    <property type="protein sequence ID" value="KAK3606753.1"/>
    <property type="molecule type" value="Genomic_DNA"/>
</dbReference>